<dbReference type="PANTHER" id="PTHR37479">
    <property type="entry name" value="CELL DIVISION PROTEIN FTSL"/>
    <property type="match status" value="1"/>
</dbReference>
<dbReference type="GO" id="GO:0032153">
    <property type="term" value="C:cell division site"/>
    <property type="evidence" value="ECO:0007669"/>
    <property type="project" value="UniProtKB-UniRule"/>
</dbReference>
<sequence length="97" mass="11084">MTRRVSVGLLLFLALSVSVSGIGVVYAKYLARESFVDLQALRAEENRLAVEWGRLRLEEATLTTHVRVEEVARRKLDMYLPRRGDVRVIWGGNDGRR</sequence>
<keyword evidence="11" id="KW-1185">Reference proteome</keyword>
<organism evidence="10 11">
    <name type="scientific">Thioflavicoccus mobilis 8321</name>
    <dbReference type="NCBI Taxonomy" id="765912"/>
    <lineage>
        <taxon>Bacteria</taxon>
        <taxon>Pseudomonadati</taxon>
        <taxon>Pseudomonadota</taxon>
        <taxon>Gammaproteobacteria</taxon>
        <taxon>Chromatiales</taxon>
        <taxon>Chromatiaceae</taxon>
        <taxon>Thioflavicoccus</taxon>
    </lineage>
</organism>
<comment type="subcellular location">
    <subcellularLocation>
        <location evidence="8">Cell inner membrane</location>
        <topology evidence="8">Single-pass type II membrane protein</topology>
    </subcellularLocation>
    <subcellularLocation>
        <location evidence="1">Cell membrane</location>
        <topology evidence="1">Single-pass type II membrane protein</topology>
    </subcellularLocation>
    <text evidence="8">Localizes to the division septum where it forms a ring structure.</text>
</comment>
<comment type="subunit">
    <text evidence="8">Part of a complex composed of FtsB, FtsL and FtsQ.</text>
</comment>
<dbReference type="GO" id="GO:0043093">
    <property type="term" value="P:FtsZ-dependent cytokinesis"/>
    <property type="evidence" value="ECO:0007669"/>
    <property type="project" value="UniProtKB-UniRule"/>
</dbReference>
<dbReference type="HOGENOM" id="CLU_156524_1_0_6"/>
<evidence type="ECO:0000313" key="11">
    <source>
        <dbReference type="Proteomes" id="UP000010816"/>
    </source>
</evidence>
<dbReference type="EMBL" id="CP003051">
    <property type="protein sequence ID" value="AGA91802.1"/>
    <property type="molecule type" value="Genomic_DNA"/>
</dbReference>
<protein>
    <recommendedName>
        <fullName evidence="8 9">Cell division protein FtsL</fullName>
    </recommendedName>
</protein>
<dbReference type="RefSeq" id="WP_015281930.1">
    <property type="nucleotide sequence ID" value="NC_019940.1"/>
</dbReference>
<evidence type="ECO:0000256" key="7">
    <source>
        <dbReference type="ARBA" id="ARBA00023306"/>
    </source>
</evidence>
<dbReference type="Proteomes" id="UP000010816">
    <property type="component" value="Chromosome"/>
</dbReference>
<evidence type="ECO:0000313" key="10">
    <source>
        <dbReference type="EMBL" id="AGA91802.1"/>
    </source>
</evidence>
<gene>
    <name evidence="8" type="primary">ftsL</name>
    <name evidence="10" type="ORF">Thimo_3118</name>
</gene>
<keyword evidence="5 8" id="KW-1133">Transmembrane helix</keyword>
<dbReference type="KEGG" id="tmb:Thimo_3118"/>
<evidence type="ECO:0000256" key="2">
    <source>
        <dbReference type="ARBA" id="ARBA00022475"/>
    </source>
</evidence>
<dbReference type="InterPro" id="IPR011922">
    <property type="entry name" value="Cell_div_FtsL"/>
</dbReference>
<dbReference type="HAMAP" id="MF_00910">
    <property type="entry name" value="FtsL"/>
    <property type="match status" value="1"/>
</dbReference>
<dbReference type="STRING" id="765912.Thimo_3118"/>
<evidence type="ECO:0000256" key="4">
    <source>
        <dbReference type="ARBA" id="ARBA00022692"/>
    </source>
</evidence>
<name>L0H166_9GAMM</name>
<keyword evidence="7 8" id="KW-0131">Cell cycle</keyword>
<reference evidence="10 11" key="1">
    <citation type="submission" date="2011-09" db="EMBL/GenBank/DDBJ databases">
        <title>Complete sequence of chromosome of Thioflavicoccus mobilis 8321.</title>
        <authorList>
            <consortium name="US DOE Joint Genome Institute"/>
            <person name="Lucas S."/>
            <person name="Han J."/>
            <person name="Lapidus A."/>
            <person name="Cheng J.-F."/>
            <person name="Goodwin L."/>
            <person name="Pitluck S."/>
            <person name="Peters L."/>
            <person name="Ovchinnikova G."/>
            <person name="Lu M."/>
            <person name="Detter J.C."/>
            <person name="Han C."/>
            <person name="Tapia R."/>
            <person name="Land M."/>
            <person name="Hauser L."/>
            <person name="Kyrpides N."/>
            <person name="Ivanova N."/>
            <person name="Pagani I."/>
            <person name="Vogl K."/>
            <person name="Liu Z."/>
            <person name="Imhoff J."/>
            <person name="Thiel V."/>
            <person name="Frigaard N.-U."/>
            <person name="Bryant D."/>
            <person name="Woyke T."/>
        </authorList>
    </citation>
    <scope>NUCLEOTIDE SEQUENCE [LARGE SCALE GENOMIC DNA]</scope>
    <source>
        <strain evidence="10 11">8321</strain>
    </source>
</reference>
<dbReference type="AlphaFoldDB" id="L0H166"/>
<keyword evidence="8" id="KW-0997">Cell inner membrane</keyword>
<evidence type="ECO:0000256" key="6">
    <source>
        <dbReference type="ARBA" id="ARBA00023136"/>
    </source>
</evidence>
<keyword evidence="4 8" id="KW-0812">Transmembrane</keyword>
<accession>L0H166</accession>
<keyword evidence="3 8" id="KW-0132">Cell division</keyword>
<evidence type="ECO:0000256" key="5">
    <source>
        <dbReference type="ARBA" id="ARBA00022989"/>
    </source>
</evidence>
<keyword evidence="6 8" id="KW-0472">Membrane</keyword>
<proteinExistence type="inferred from homology"/>
<evidence type="ECO:0000256" key="1">
    <source>
        <dbReference type="ARBA" id="ARBA00004401"/>
    </source>
</evidence>
<comment type="function">
    <text evidence="8">Essential cell division protein. May link together the upstream cell division proteins, which are predominantly cytoplasmic, with the downstream cell division proteins, which are predominantly periplasmic.</text>
</comment>
<dbReference type="Pfam" id="PF04999">
    <property type="entry name" value="FtsL"/>
    <property type="match status" value="1"/>
</dbReference>
<keyword evidence="2 8" id="KW-1003">Cell membrane</keyword>
<dbReference type="NCBIfam" id="TIGR02209">
    <property type="entry name" value="ftsL_broad"/>
    <property type="match status" value="1"/>
</dbReference>
<dbReference type="eggNOG" id="COG3116">
    <property type="taxonomic scope" value="Bacteria"/>
</dbReference>
<dbReference type="GO" id="GO:0005886">
    <property type="term" value="C:plasma membrane"/>
    <property type="evidence" value="ECO:0007669"/>
    <property type="project" value="UniProtKB-SubCell"/>
</dbReference>
<evidence type="ECO:0000256" key="3">
    <source>
        <dbReference type="ARBA" id="ARBA00022618"/>
    </source>
</evidence>
<comment type="similarity">
    <text evidence="8">Belongs to the FtsL family.</text>
</comment>
<dbReference type="OrthoDB" id="5298556at2"/>
<evidence type="ECO:0000256" key="8">
    <source>
        <dbReference type="HAMAP-Rule" id="MF_00910"/>
    </source>
</evidence>
<evidence type="ECO:0000256" key="9">
    <source>
        <dbReference type="NCBIfam" id="TIGR02209"/>
    </source>
</evidence>
<dbReference type="PANTHER" id="PTHR37479:SF1">
    <property type="entry name" value="CELL DIVISION PROTEIN FTSL"/>
    <property type="match status" value="1"/>
</dbReference>